<dbReference type="Gene3D" id="3.20.20.210">
    <property type="match status" value="1"/>
</dbReference>
<dbReference type="EMBL" id="DVMU01000224">
    <property type="protein sequence ID" value="HIU34976.1"/>
    <property type="molecule type" value="Genomic_DNA"/>
</dbReference>
<organism evidence="2 3">
    <name type="scientific">Candidatus Pullichristensenella excrementigallinarum</name>
    <dbReference type="NCBI Taxonomy" id="2840907"/>
    <lineage>
        <taxon>Bacteria</taxon>
        <taxon>Bacillati</taxon>
        <taxon>Bacillota</taxon>
        <taxon>Clostridia</taxon>
        <taxon>Candidatus Pullichristensenella</taxon>
    </lineage>
</organism>
<dbReference type="PANTHER" id="PTHR47099:SF1">
    <property type="entry name" value="METHYLCOBAMIDE:COM METHYLTRANSFERASE MTBA"/>
    <property type="match status" value="1"/>
</dbReference>
<proteinExistence type="predicted"/>
<dbReference type="InterPro" id="IPR000257">
    <property type="entry name" value="Uroporphyrinogen_deCOase"/>
</dbReference>
<dbReference type="GO" id="GO:0004853">
    <property type="term" value="F:uroporphyrinogen decarboxylase activity"/>
    <property type="evidence" value="ECO:0007669"/>
    <property type="project" value="InterPro"/>
</dbReference>
<protein>
    <submittedName>
        <fullName evidence="2">Uroporphyrinogen decarboxylase family protein</fullName>
    </submittedName>
</protein>
<sequence length="331" mass="35446">MNMQSWLQGLPVAKGGKPLPLLSFPSVSLLGVSVYDLTHSADLQVSGMVEVAKRTDAAASVSMMDLSVEAEAFGCRIVTSENEVPTVTGALISDLEEAEALAVPQVGSGRTSIYLEAAAGAKARISDRPVLAGIIGPFSLAGRLMDVSEALTNCIAEPEFVHATLEKTTQFLLRYAQAYREAGVDGVVVAEPLAGLLSPALEEEFSAPYLRRMTQELLGEEFAVLYHDCGPNVHLMTQSISGIGASAYHFGDASDMTVMLEKMPRDCLVCGNISPSQFFLNGTPESIYRATRELLDRVSGYENFVLSSGCDIPPASPWENIDAFFRAARGE</sequence>
<name>A0A9D1LDM0_9FIRM</name>
<dbReference type="GO" id="GO:0006779">
    <property type="term" value="P:porphyrin-containing compound biosynthetic process"/>
    <property type="evidence" value="ECO:0007669"/>
    <property type="project" value="InterPro"/>
</dbReference>
<comment type="caution">
    <text evidence="2">The sequence shown here is derived from an EMBL/GenBank/DDBJ whole genome shotgun (WGS) entry which is preliminary data.</text>
</comment>
<reference evidence="2" key="2">
    <citation type="journal article" date="2021" name="PeerJ">
        <title>Extensive microbial diversity within the chicken gut microbiome revealed by metagenomics and culture.</title>
        <authorList>
            <person name="Gilroy R."/>
            <person name="Ravi A."/>
            <person name="Getino M."/>
            <person name="Pursley I."/>
            <person name="Horton D.L."/>
            <person name="Alikhan N.F."/>
            <person name="Baker D."/>
            <person name="Gharbi K."/>
            <person name="Hall N."/>
            <person name="Watson M."/>
            <person name="Adriaenssens E.M."/>
            <person name="Foster-Nyarko E."/>
            <person name="Jarju S."/>
            <person name="Secka A."/>
            <person name="Antonio M."/>
            <person name="Oren A."/>
            <person name="Chaudhuri R.R."/>
            <person name="La Ragione R."/>
            <person name="Hildebrand F."/>
            <person name="Pallen M.J."/>
        </authorList>
    </citation>
    <scope>NUCLEOTIDE SEQUENCE</scope>
    <source>
        <strain evidence="2">ChiHcec3-11533</strain>
    </source>
</reference>
<evidence type="ECO:0000313" key="3">
    <source>
        <dbReference type="Proteomes" id="UP000824072"/>
    </source>
</evidence>
<evidence type="ECO:0000313" key="2">
    <source>
        <dbReference type="EMBL" id="HIU34976.1"/>
    </source>
</evidence>
<accession>A0A9D1LDM0</accession>
<dbReference type="Proteomes" id="UP000824072">
    <property type="component" value="Unassembled WGS sequence"/>
</dbReference>
<dbReference type="CDD" id="cd03465">
    <property type="entry name" value="URO-D_like"/>
    <property type="match status" value="1"/>
</dbReference>
<dbReference type="InterPro" id="IPR052024">
    <property type="entry name" value="Methanogen_methyltrans"/>
</dbReference>
<dbReference type="Pfam" id="PF01208">
    <property type="entry name" value="URO-D"/>
    <property type="match status" value="1"/>
</dbReference>
<feature type="domain" description="Uroporphyrinogen decarboxylase (URO-D)" evidence="1">
    <location>
        <begin position="31"/>
        <end position="329"/>
    </location>
</feature>
<reference evidence="2" key="1">
    <citation type="submission" date="2020-10" db="EMBL/GenBank/DDBJ databases">
        <authorList>
            <person name="Gilroy R."/>
        </authorList>
    </citation>
    <scope>NUCLEOTIDE SEQUENCE</scope>
    <source>
        <strain evidence="2">ChiHcec3-11533</strain>
    </source>
</reference>
<dbReference type="AlphaFoldDB" id="A0A9D1LDM0"/>
<dbReference type="PANTHER" id="PTHR47099">
    <property type="entry name" value="METHYLCOBAMIDE:COM METHYLTRANSFERASE MTBA"/>
    <property type="match status" value="1"/>
</dbReference>
<gene>
    <name evidence="2" type="ORF">IAB02_10470</name>
</gene>
<dbReference type="SUPFAM" id="SSF51726">
    <property type="entry name" value="UROD/MetE-like"/>
    <property type="match status" value="1"/>
</dbReference>
<evidence type="ECO:0000259" key="1">
    <source>
        <dbReference type="Pfam" id="PF01208"/>
    </source>
</evidence>
<dbReference type="InterPro" id="IPR038071">
    <property type="entry name" value="UROD/MetE-like_sf"/>
</dbReference>